<sequence>MATRVPIECPICHDVMHKGQQLEQHLYHDHEKRKLAKFVVTETMAMEAHEVSE</sequence>
<organism evidence="2 3">
    <name type="scientific">Natronobacterium texcoconense</name>
    <dbReference type="NCBI Taxonomy" id="1095778"/>
    <lineage>
        <taxon>Archaea</taxon>
        <taxon>Methanobacteriati</taxon>
        <taxon>Methanobacteriota</taxon>
        <taxon>Stenosarchaea group</taxon>
        <taxon>Halobacteria</taxon>
        <taxon>Halobacteriales</taxon>
        <taxon>Natrialbaceae</taxon>
        <taxon>Natronobacterium</taxon>
    </lineage>
</organism>
<dbReference type="EMBL" id="FNLC01000002">
    <property type="protein sequence ID" value="SDR18713.1"/>
    <property type="molecule type" value="Genomic_DNA"/>
</dbReference>
<proteinExistence type="predicted"/>
<gene>
    <name evidence="2" type="ORF">SAMN04489842_2709</name>
</gene>
<keyword evidence="3" id="KW-1185">Reference proteome</keyword>
<dbReference type="OrthoDB" id="182160at2157"/>
<dbReference type="AlphaFoldDB" id="A0A1H1H024"/>
<reference evidence="3" key="1">
    <citation type="submission" date="2016-10" db="EMBL/GenBank/DDBJ databases">
        <authorList>
            <person name="Varghese N."/>
            <person name="Submissions S."/>
        </authorList>
    </citation>
    <scope>NUCLEOTIDE SEQUENCE [LARGE SCALE GENOMIC DNA]</scope>
    <source>
        <strain evidence="3">DSM 24767</strain>
    </source>
</reference>
<protein>
    <recommendedName>
        <fullName evidence="1">C2H2-type domain-containing protein</fullName>
    </recommendedName>
</protein>
<evidence type="ECO:0000313" key="2">
    <source>
        <dbReference type="EMBL" id="SDR18713.1"/>
    </source>
</evidence>
<feature type="domain" description="C2H2-type" evidence="1">
    <location>
        <begin position="9"/>
        <end position="30"/>
    </location>
</feature>
<dbReference type="PROSITE" id="PS00028">
    <property type="entry name" value="ZINC_FINGER_C2H2_1"/>
    <property type="match status" value="1"/>
</dbReference>
<evidence type="ECO:0000259" key="1">
    <source>
        <dbReference type="PROSITE" id="PS00028"/>
    </source>
</evidence>
<dbReference type="RefSeq" id="WP_170831027.1">
    <property type="nucleotide sequence ID" value="NZ_FNLC01000002.1"/>
</dbReference>
<accession>A0A1H1H024</accession>
<evidence type="ECO:0000313" key="3">
    <source>
        <dbReference type="Proteomes" id="UP000198848"/>
    </source>
</evidence>
<name>A0A1H1H024_NATTX</name>
<dbReference type="InterPro" id="IPR013087">
    <property type="entry name" value="Znf_C2H2_type"/>
</dbReference>
<dbReference type="Proteomes" id="UP000198848">
    <property type="component" value="Unassembled WGS sequence"/>
</dbReference>